<gene>
    <name evidence="3" type="primary">CSON003217</name>
</gene>
<evidence type="ECO:0000256" key="2">
    <source>
        <dbReference type="SAM" id="Phobius"/>
    </source>
</evidence>
<dbReference type="AlphaFoldDB" id="A0A336LST8"/>
<feature type="compositionally biased region" description="Low complexity" evidence="1">
    <location>
        <begin position="11"/>
        <end position="29"/>
    </location>
</feature>
<keyword evidence="2" id="KW-0472">Membrane</keyword>
<keyword evidence="2" id="KW-0812">Transmembrane</keyword>
<accession>A0A336LST8</accession>
<dbReference type="VEuPathDB" id="VectorBase:CSON003217"/>
<feature type="transmembrane region" description="Helical" evidence="2">
    <location>
        <begin position="130"/>
        <end position="153"/>
    </location>
</feature>
<proteinExistence type="predicted"/>
<name>A0A336LST8_CULSO</name>
<evidence type="ECO:0000313" key="3">
    <source>
        <dbReference type="EMBL" id="SSX20990.1"/>
    </source>
</evidence>
<feature type="region of interest" description="Disordered" evidence="1">
    <location>
        <begin position="81"/>
        <end position="105"/>
    </location>
</feature>
<protein>
    <submittedName>
        <fullName evidence="3">CSON003217 protein</fullName>
    </submittedName>
</protein>
<feature type="compositionally biased region" description="Basic and acidic residues" evidence="1">
    <location>
        <begin position="1"/>
        <end position="10"/>
    </location>
</feature>
<feature type="region of interest" description="Disordered" evidence="1">
    <location>
        <begin position="1"/>
        <end position="56"/>
    </location>
</feature>
<keyword evidence="2" id="KW-1133">Transmembrane helix</keyword>
<reference evidence="3" key="1">
    <citation type="submission" date="2018-07" db="EMBL/GenBank/DDBJ databases">
        <authorList>
            <person name="Quirk P.G."/>
            <person name="Krulwich T.A."/>
        </authorList>
    </citation>
    <scope>NUCLEOTIDE SEQUENCE</scope>
</reference>
<sequence>MSHNQEKDNISIHSIESESVSSNCESSSSRSRKSNLEDSDDEETIQLPENGPNNIQELRIKSDTSVVGKVIINNHNNYILPPENLPKQNNEVSSDDKNPKNAADPKITVSIPEENLVRTFDFIYSRRFKWIIVIVLVGTTLFTASIIVLRVLLDNHFMNSITTPDPCQWIPCTTQSNF</sequence>
<dbReference type="EMBL" id="UFQT01000156">
    <property type="protein sequence ID" value="SSX20990.1"/>
    <property type="molecule type" value="Genomic_DNA"/>
</dbReference>
<organism evidence="3">
    <name type="scientific">Culicoides sonorensis</name>
    <name type="common">Biting midge</name>
    <dbReference type="NCBI Taxonomy" id="179676"/>
    <lineage>
        <taxon>Eukaryota</taxon>
        <taxon>Metazoa</taxon>
        <taxon>Ecdysozoa</taxon>
        <taxon>Arthropoda</taxon>
        <taxon>Hexapoda</taxon>
        <taxon>Insecta</taxon>
        <taxon>Pterygota</taxon>
        <taxon>Neoptera</taxon>
        <taxon>Endopterygota</taxon>
        <taxon>Diptera</taxon>
        <taxon>Nematocera</taxon>
        <taxon>Chironomoidea</taxon>
        <taxon>Ceratopogonidae</taxon>
        <taxon>Ceratopogoninae</taxon>
        <taxon>Culicoides</taxon>
        <taxon>Monoculicoides</taxon>
    </lineage>
</organism>
<evidence type="ECO:0000256" key="1">
    <source>
        <dbReference type="SAM" id="MobiDB-lite"/>
    </source>
</evidence>